<evidence type="ECO:0000256" key="2">
    <source>
        <dbReference type="ARBA" id="ARBA00022723"/>
    </source>
</evidence>
<dbReference type="InterPro" id="IPR002828">
    <property type="entry name" value="SurE-like_Pase/nucleotidase"/>
</dbReference>
<dbReference type="PANTHER" id="PTHR30457">
    <property type="entry name" value="5'-NUCLEOTIDASE SURE"/>
    <property type="match status" value="1"/>
</dbReference>
<dbReference type="Gene3D" id="3.40.1210.10">
    <property type="entry name" value="Survival protein SurE-like phosphatase/nucleotidase"/>
    <property type="match status" value="1"/>
</dbReference>
<evidence type="ECO:0000256" key="1">
    <source>
        <dbReference type="ARBA" id="ARBA00011062"/>
    </source>
</evidence>
<dbReference type="Proteomes" id="UP000694861">
    <property type="component" value="Linkage group LG4"/>
</dbReference>
<feature type="compositionally biased region" description="Basic and acidic residues" evidence="4">
    <location>
        <begin position="23"/>
        <end position="36"/>
    </location>
</feature>
<protein>
    <submittedName>
        <fullName evidence="7">5'-nucleotidase SurE-like</fullName>
    </submittedName>
</protein>
<name>A0ABM0NQF1_PRUMU</name>
<feature type="compositionally biased region" description="Polar residues" evidence="4">
    <location>
        <begin position="37"/>
        <end position="46"/>
    </location>
</feature>
<dbReference type="InterPro" id="IPR030048">
    <property type="entry name" value="SurE"/>
</dbReference>
<dbReference type="Pfam" id="PF01975">
    <property type="entry name" value="SurE"/>
    <property type="match status" value="1"/>
</dbReference>
<accession>A0ABM0NQF1</accession>
<feature type="domain" description="Survival protein SurE-like phosphatase/nucleotidase" evidence="5">
    <location>
        <begin position="61"/>
        <end position="253"/>
    </location>
</feature>
<comment type="similarity">
    <text evidence="1">Belongs to the SurE nucleotidase family.</text>
</comment>
<dbReference type="HAMAP" id="MF_00060">
    <property type="entry name" value="SurE"/>
    <property type="match status" value="1"/>
</dbReference>
<evidence type="ECO:0000313" key="7">
    <source>
        <dbReference type="RefSeq" id="XP_008228273.1"/>
    </source>
</evidence>
<keyword evidence="3" id="KW-0378">Hydrolase</keyword>
<evidence type="ECO:0000313" key="6">
    <source>
        <dbReference type="Proteomes" id="UP000694861"/>
    </source>
</evidence>
<dbReference type="RefSeq" id="XP_008228273.1">
    <property type="nucleotide sequence ID" value="XM_008230051.1"/>
</dbReference>
<evidence type="ECO:0000256" key="4">
    <source>
        <dbReference type="SAM" id="MobiDB-lite"/>
    </source>
</evidence>
<evidence type="ECO:0000256" key="3">
    <source>
        <dbReference type="ARBA" id="ARBA00022801"/>
    </source>
</evidence>
<gene>
    <name evidence="7" type="primary">LOC103327688</name>
</gene>
<reference evidence="7" key="2">
    <citation type="submission" date="2025-08" db="UniProtKB">
        <authorList>
            <consortium name="RefSeq"/>
        </authorList>
    </citation>
    <scope>IDENTIFICATION</scope>
</reference>
<keyword evidence="6" id="KW-1185">Reference proteome</keyword>
<feature type="region of interest" description="Disordered" evidence="4">
    <location>
        <begin position="1"/>
        <end position="61"/>
    </location>
</feature>
<dbReference type="GeneID" id="103327688"/>
<organism evidence="6 7">
    <name type="scientific">Prunus mume</name>
    <name type="common">Japanese apricot</name>
    <name type="synonym">Armeniaca mume</name>
    <dbReference type="NCBI Taxonomy" id="102107"/>
    <lineage>
        <taxon>Eukaryota</taxon>
        <taxon>Viridiplantae</taxon>
        <taxon>Streptophyta</taxon>
        <taxon>Embryophyta</taxon>
        <taxon>Tracheophyta</taxon>
        <taxon>Spermatophyta</taxon>
        <taxon>Magnoliopsida</taxon>
        <taxon>eudicotyledons</taxon>
        <taxon>Gunneridae</taxon>
        <taxon>Pentapetalae</taxon>
        <taxon>rosids</taxon>
        <taxon>fabids</taxon>
        <taxon>Rosales</taxon>
        <taxon>Rosaceae</taxon>
        <taxon>Amygdaloideae</taxon>
        <taxon>Amygdaleae</taxon>
        <taxon>Prunus</taxon>
    </lineage>
</organism>
<evidence type="ECO:0000259" key="5">
    <source>
        <dbReference type="Pfam" id="PF01975"/>
    </source>
</evidence>
<dbReference type="PANTHER" id="PTHR30457:SF5">
    <property type="entry name" value="OS01G0709400 PROTEIN"/>
    <property type="match status" value="1"/>
</dbReference>
<dbReference type="InterPro" id="IPR036523">
    <property type="entry name" value="SurE-like_sf"/>
</dbReference>
<sequence length="381" mass="40773">MTSTSVKPNLLPPGLVSNLQDVLSKRAGGEGDKTAESTDPPSTSEAADTVEDPNDSSKPIVLVTNGDGIESPGLTYLVEALVHQGLYNVHVCAPQSDKSLSGHSVTLRETVSVSSAEIKGATAYEVSGTPVDCVSLALSGALFSWSKPLLVISGINRGSSCGHHMLYSGVVAGAREALISGIPSLSISLNWRKDESQENDFKDAVAVCLPLINAAIRDIEKGIFPKSCFLDIEIPSSPLSNKGFKLTKQSMWRSTPSWQAISATRYPAGHFMNSQQSLGIQLAQLGRDASAAGAARRVTTQRKNVEIESTGAVGKSDFERVKKYFRLEFVDKEKEDTDEDLDFRALESGFVSVTPLSLSPHLESETQTAASNWISSALEEQ</sequence>
<reference evidence="6" key="1">
    <citation type="journal article" date="2012" name="Nat. Commun.">
        <title>The genome of Prunus mume.</title>
        <authorList>
            <person name="Zhang Q."/>
            <person name="Chen W."/>
            <person name="Sun L."/>
            <person name="Zhao F."/>
            <person name="Huang B."/>
            <person name="Yang W."/>
            <person name="Tao Y."/>
            <person name="Wang J."/>
            <person name="Yuan Z."/>
            <person name="Fan G."/>
            <person name="Xing Z."/>
            <person name="Han C."/>
            <person name="Pan H."/>
            <person name="Zhong X."/>
            <person name="Shi W."/>
            <person name="Liang X."/>
            <person name="Du D."/>
            <person name="Sun F."/>
            <person name="Xu Z."/>
            <person name="Hao R."/>
            <person name="Lv T."/>
            <person name="Lv Y."/>
            <person name="Zheng Z."/>
            <person name="Sun M."/>
            <person name="Luo L."/>
            <person name="Cai M."/>
            <person name="Gao Y."/>
            <person name="Wang J."/>
            <person name="Yin Y."/>
            <person name="Xu X."/>
            <person name="Cheng T."/>
            <person name="Wang J."/>
        </authorList>
    </citation>
    <scope>NUCLEOTIDE SEQUENCE [LARGE SCALE GENOMIC DNA]</scope>
</reference>
<dbReference type="SUPFAM" id="SSF64167">
    <property type="entry name" value="SurE-like"/>
    <property type="match status" value="1"/>
</dbReference>
<dbReference type="NCBIfam" id="TIGR00087">
    <property type="entry name" value="surE"/>
    <property type="match status" value="1"/>
</dbReference>
<keyword evidence="2" id="KW-0479">Metal-binding</keyword>
<proteinExistence type="inferred from homology"/>